<name>A0A392RWE6_9FABA</name>
<dbReference type="EMBL" id="LXQA010276163">
    <property type="protein sequence ID" value="MCI40120.1"/>
    <property type="molecule type" value="Genomic_DNA"/>
</dbReference>
<sequence>MASVCSIDVVLSSLDFVGVDARDELFMIDDSLMFDIV</sequence>
<comment type="caution">
    <text evidence="1">The sequence shown here is derived from an EMBL/GenBank/DDBJ whole genome shotgun (WGS) entry which is preliminary data.</text>
</comment>
<organism evidence="1 2">
    <name type="scientific">Trifolium medium</name>
    <dbReference type="NCBI Taxonomy" id="97028"/>
    <lineage>
        <taxon>Eukaryota</taxon>
        <taxon>Viridiplantae</taxon>
        <taxon>Streptophyta</taxon>
        <taxon>Embryophyta</taxon>
        <taxon>Tracheophyta</taxon>
        <taxon>Spermatophyta</taxon>
        <taxon>Magnoliopsida</taxon>
        <taxon>eudicotyledons</taxon>
        <taxon>Gunneridae</taxon>
        <taxon>Pentapetalae</taxon>
        <taxon>rosids</taxon>
        <taxon>fabids</taxon>
        <taxon>Fabales</taxon>
        <taxon>Fabaceae</taxon>
        <taxon>Papilionoideae</taxon>
        <taxon>50 kb inversion clade</taxon>
        <taxon>NPAAA clade</taxon>
        <taxon>Hologalegina</taxon>
        <taxon>IRL clade</taxon>
        <taxon>Trifolieae</taxon>
        <taxon>Trifolium</taxon>
    </lineage>
</organism>
<proteinExistence type="predicted"/>
<dbReference type="Proteomes" id="UP000265520">
    <property type="component" value="Unassembled WGS sequence"/>
</dbReference>
<evidence type="ECO:0000313" key="2">
    <source>
        <dbReference type="Proteomes" id="UP000265520"/>
    </source>
</evidence>
<evidence type="ECO:0000313" key="1">
    <source>
        <dbReference type="EMBL" id="MCI40120.1"/>
    </source>
</evidence>
<accession>A0A392RWE6</accession>
<protein>
    <submittedName>
        <fullName evidence="1">Uncharacterized protein</fullName>
    </submittedName>
</protein>
<dbReference type="AlphaFoldDB" id="A0A392RWE6"/>
<feature type="non-terminal residue" evidence="1">
    <location>
        <position position="37"/>
    </location>
</feature>
<reference evidence="1 2" key="1">
    <citation type="journal article" date="2018" name="Front. Plant Sci.">
        <title>Red Clover (Trifolium pratense) and Zigzag Clover (T. medium) - A Picture of Genomic Similarities and Differences.</title>
        <authorList>
            <person name="Dluhosova J."/>
            <person name="Istvanek J."/>
            <person name="Nedelnik J."/>
            <person name="Repkova J."/>
        </authorList>
    </citation>
    <scope>NUCLEOTIDE SEQUENCE [LARGE SCALE GENOMIC DNA]</scope>
    <source>
        <strain evidence="2">cv. 10/8</strain>
        <tissue evidence="1">Leaf</tissue>
    </source>
</reference>
<keyword evidence="2" id="KW-1185">Reference proteome</keyword>